<evidence type="ECO:0000259" key="6">
    <source>
        <dbReference type="Pfam" id="PF01850"/>
    </source>
</evidence>
<dbReference type="AlphaFoldDB" id="A0ABD5W396"/>
<comment type="caution">
    <text evidence="7">The sequence shown here is derived from an EMBL/GenBank/DDBJ whole genome shotgun (WGS) entry which is preliminary data.</text>
</comment>
<dbReference type="HAMAP" id="MF_00265">
    <property type="entry name" value="VapC_Nob1"/>
    <property type="match status" value="1"/>
</dbReference>
<comment type="function">
    <text evidence="5">Toxic component of a toxin-antitoxin (TA) system. An RNase.</text>
</comment>
<dbReference type="Gene3D" id="3.40.50.1010">
    <property type="entry name" value="5'-nuclease"/>
    <property type="match status" value="1"/>
</dbReference>
<dbReference type="Pfam" id="PF01850">
    <property type="entry name" value="PIN"/>
    <property type="match status" value="1"/>
</dbReference>
<dbReference type="GO" id="GO:0000287">
    <property type="term" value="F:magnesium ion binding"/>
    <property type="evidence" value="ECO:0007669"/>
    <property type="project" value="UniProtKB-UniRule"/>
</dbReference>
<keyword evidence="8" id="KW-1185">Reference proteome</keyword>
<keyword evidence="5" id="KW-0460">Magnesium</keyword>
<reference evidence="7 8" key="1">
    <citation type="journal article" date="2019" name="Int. J. Syst. Evol. Microbiol.">
        <title>The Global Catalogue of Microorganisms (GCM) 10K type strain sequencing project: providing services to taxonomists for standard genome sequencing and annotation.</title>
        <authorList>
            <consortium name="The Broad Institute Genomics Platform"/>
            <consortium name="The Broad Institute Genome Sequencing Center for Infectious Disease"/>
            <person name="Wu L."/>
            <person name="Ma J."/>
        </authorList>
    </citation>
    <scope>NUCLEOTIDE SEQUENCE [LARGE SCALE GENOMIC DNA]</scope>
    <source>
        <strain evidence="7 8">JCM 30072</strain>
    </source>
</reference>
<proteinExistence type="inferred from homology"/>
<dbReference type="GO" id="GO:0004518">
    <property type="term" value="F:nuclease activity"/>
    <property type="evidence" value="ECO:0007669"/>
    <property type="project" value="UniProtKB-KW"/>
</dbReference>
<dbReference type="InterPro" id="IPR002716">
    <property type="entry name" value="PIN_dom"/>
</dbReference>
<feature type="binding site" evidence="5">
    <location>
        <position position="126"/>
    </location>
    <ligand>
        <name>Mg(2+)</name>
        <dbReference type="ChEBI" id="CHEBI:18420"/>
    </ligand>
</feature>
<organism evidence="7 8">
    <name type="scientific">Halovenus salina</name>
    <dbReference type="NCBI Taxonomy" id="1510225"/>
    <lineage>
        <taxon>Archaea</taxon>
        <taxon>Methanobacteriati</taxon>
        <taxon>Methanobacteriota</taxon>
        <taxon>Stenosarchaea group</taxon>
        <taxon>Halobacteria</taxon>
        <taxon>Halobacteriales</taxon>
        <taxon>Haloarculaceae</taxon>
        <taxon>Halovenus</taxon>
    </lineage>
</organism>
<dbReference type="Proteomes" id="UP001596445">
    <property type="component" value="Unassembled WGS sequence"/>
</dbReference>
<keyword evidence="3 5" id="KW-0479">Metal-binding</keyword>
<comment type="similarity">
    <text evidence="5">Belongs to the PINc/VapC protein family.</text>
</comment>
<evidence type="ECO:0000313" key="8">
    <source>
        <dbReference type="Proteomes" id="UP001596445"/>
    </source>
</evidence>
<feature type="binding site" evidence="5">
    <location>
        <position position="36"/>
    </location>
    <ligand>
        <name>Mg(2+)</name>
        <dbReference type="ChEBI" id="CHEBI:18420"/>
    </ligand>
</feature>
<dbReference type="CDD" id="cd09871">
    <property type="entry name" value="PIN_MtVapC28-VapC30-like"/>
    <property type="match status" value="1"/>
</dbReference>
<evidence type="ECO:0000256" key="5">
    <source>
        <dbReference type="HAMAP-Rule" id="MF_00265"/>
    </source>
</evidence>
<evidence type="ECO:0000256" key="1">
    <source>
        <dbReference type="ARBA" id="ARBA00022649"/>
    </source>
</evidence>
<dbReference type="GO" id="GO:0016787">
    <property type="term" value="F:hydrolase activity"/>
    <property type="evidence" value="ECO:0007669"/>
    <property type="project" value="UniProtKB-KW"/>
</dbReference>
<name>A0ABD5W396_9EURY</name>
<gene>
    <name evidence="5" type="primary">vapC</name>
    <name evidence="7" type="ORF">ACFQQG_09855</name>
</gene>
<accession>A0ABD5W396</accession>
<comment type="cofactor">
    <cofactor evidence="5">
        <name>Mg(2+)</name>
        <dbReference type="ChEBI" id="CHEBI:18420"/>
    </cofactor>
</comment>
<dbReference type="GO" id="GO:0090729">
    <property type="term" value="F:toxin activity"/>
    <property type="evidence" value="ECO:0007669"/>
    <property type="project" value="UniProtKB-KW"/>
</dbReference>
<evidence type="ECO:0000256" key="4">
    <source>
        <dbReference type="ARBA" id="ARBA00022801"/>
    </source>
</evidence>
<keyword evidence="2 5" id="KW-0540">Nuclease</keyword>
<dbReference type="EC" id="3.1.-.-" evidence="5"/>
<evidence type="ECO:0000313" key="7">
    <source>
        <dbReference type="EMBL" id="MFC7058427.1"/>
    </source>
</evidence>
<sequence>MTVRWPSVNYSLDASQMSKSILSQQYENSENEGFVDTNVFVASLTNEPDRGQTATRLLNQEYDFCTSILNLMEIRSVMTKKKTVEQNRVEDVLSDIYTRVDIYAPEISDQITAYSRQQETILYTLDCVLLALADDIDATLTTFDGELLDHGAVPPDELVP</sequence>
<keyword evidence="4 5" id="KW-0378">Hydrolase</keyword>
<evidence type="ECO:0000256" key="3">
    <source>
        <dbReference type="ARBA" id="ARBA00022723"/>
    </source>
</evidence>
<dbReference type="InterPro" id="IPR029060">
    <property type="entry name" value="PIN-like_dom_sf"/>
</dbReference>
<dbReference type="EMBL" id="JBHSZI010000001">
    <property type="protein sequence ID" value="MFC7058427.1"/>
    <property type="molecule type" value="Genomic_DNA"/>
</dbReference>
<dbReference type="GeneID" id="76630417"/>
<dbReference type="SUPFAM" id="SSF88723">
    <property type="entry name" value="PIN domain-like"/>
    <property type="match status" value="1"/>
</dbReference>
<keyword evidence="1 5" id="KW-1277">Toxin-antitoxin system</keyword>
<feature type="domain" description="PIN" evidence="6">
    <location>
        <begin position="34"/>
        <end position="147"/>
    </location>
</feature>
<evidence type="ECO:0000256" key="2">
    <source>
        <dbReference type="ARBA" id="ARBA00022722"/>
    </source>
</evidence>
<keyword evidence="5" id="KW-0800">Toxin</keyword>
<dbReference type="InterPro" id="IPR022907">
    <property type="entry name" value="VapC_family"/>
</dbReference>
<dbReference type="RefSeq" id="WP_267161122.1">
    <property type="nucleotide sequence ID" value="NZ_CP112972.1"/>
</dbReference>
<protein>
    <recommendedName>
        <fullName evidence="5">Ribonuclease VapC</fullName>
        <shortName evidence="5">RNase VapC</shortName>
        <ecNumber evidence="5">3.1.-.-</ecNumber>
    </recommendedName>
    <alternativeName>
        <fullName evidence="5">Putative toxin VapC</fullName>
    </alternativeName>
</protein>